<evidence type="ECO:0000313" key="2">
    <source>
        <dbReference type="Proteomes" id="UP001233271"/>
    </source>
</evidence>
<keyword evidence="2" id="KW-1185">Reference proteome</keyword>
<dbReference type="KEGG" id="ccac:CcaHIS019_0209260"/>
<dbReference type="InterPro" id="IPR011051">
    <property type="entry name" value="RmlC_Cupin_sf"/>
</dbReference>
<dbReference type="PANTHER" id="PTHR36156:SF2">
    <property type="entry name" value="CUPIN TYPE-2 DOMAIN-CONTAINING PROTEIN"/>
    <property type="match status" value="1"/>
</dbReference>
<protein>
    <submittedName>
        <fullName evidence="1">Uncharacterized protein</fullName>
    </submittedName>
</protein>
<sequence>MTSYAPLRRIITSHAAADTDGTNVVLHDTSIPLRPALEGNAGLAPLFATVGLPAISTATLSDTEIKAAEALAPSVVTPGGVNAQVTELAPHFRVEMHRTNSLDYNVFVSGSAYLITPKGGGEERTLVKAGEVVVQRGTLHAWEATAEGARWVTVVVAALSVEIGGKELEEVMFW</sequence>
<name>A0AA48I4M6_9TREE</name>
<accession>A0AA48I4M6</accession>
<organism evidence="1 2">
    <name type="scientific">Cutaneotrichosporon cavernicola</name>
    <dbReference type="NCBI Taxonomy" id="279322"/>
    <lineage>
        <taxon>Eukaryota</taxon>
        <taxon>Fungi</taxon>
        <taxon>Dikarya</taxon>
        <taxon>Basidiomycota</taxon>
        <taxon>Agaricomycotina</taxon>
        <taxon>Tremellomycetes</taxon>
        <taxon>Trichosporonales</taxon>
        <taxon>Trichosporonaceae</taxon>
        <taxon>Cutaneotrichosporon</taxon>
    </lineage>
</organism>
<evidence type="ECO:0000313" key="1">
    <source>
        <dbReference type="EMBL" id="BEI89564.1"/>
    </source>
</evidence>
<dbReference type="InterPro" id="IPR014710">
    <property type="entry name" value="RmlC-like_jellyroll"/>
</dbReference>
<dbReference type="CDD" id="cd02231">
    <property type="entry name" value="cupin_BLL6423-like"/>
    <property type="match status" value="1"/>
</dbReference>
<reference evidence="1" key="1">
    <citation type="journal article" date="2023" name="BMC Genomics">
        <title>Chromosome-level genome assemblies of Cutaneotrichosporon spp. (Trichosporonales, Basidiomycota) reveal imbalanced evolution between nucleotide sequences and chromosome synteny.</title>
        <authorList>
            <person name="Kobayashi Y."/>
            <person name="Kayamori A."/>
            <person name="Aoki K."/>
            <person name="Shiwa Y."/>
            <person name="Matsutani M."/>
            <person name="Fujita N."/>
            <person name="Sugita T."/>
            <person name="Iwasaki W."/>
            <person name="Tanaka N."/>
            <person name="Takashima M."/>
        </authorList>
    </citation>
    <scope>NUCLEOTIDE SEQUENCE</scope>
    <source>
        <strain evidence="1">HIS019</strain>
    </source>
</reference>
<dbReference type="AlphaFoldDB" id="A0AA48I4M6"/>
<dbReference type="Proteomes" id="UP001233271">
    <property type="component" value="Chromosome 2"/>
</dbReference>
<dbReference type="Gene3D" id="2.60.120.10">
    <property type="entry name" value="Jelly Rolls"/>
    <property type="match status" value="1"/>
</dbReference>
<dbReference type="SUPFAM" id="SSF51182">
    <property type="entry name" value="RmlC-like cupins"/>
    <property type="match status" value="1"/>
</dbReference>
<gene>
    <name evidence="1" type="ORF">CcaverHIS019_0209260</name>
</gene>
<dbReference type="EMBL" id="AP028213">
    <property type="protein sequence ID" value="BEI89564.1"/>
    <property type="molecule type" value="Genomic_DNA"/>
</dbReference>
<proteinExistence type="predicted"/>
<dbReference type="GeneID" id="85493435"/>
<dbReference type="PANTHER" id="PTHR36156">
    <property type="entry name" value="SLR2101 PROTEIN"/>
    <property type="match status" value="1"/>
</dbReference>
<dbReference type="InterPro" id="IPR047142">
    <property type="entry name" value="OryJ/VirC-like"/>
</dbReference>
<dbReference type="RefSeq" id="XP_060454830.1">
    <property type="nucleotide sequence ID" value="XM_060597992.1"/>
</dbReference>